<name>A0A1M6H0X9_9CLOT</name>
<feature type="transmembrane region" description="Helical" evidence="1">
    <location>
        <begin position="12"/>
        <end position="33"/>
    </location>
</feature>
<gene>
    <name evidence="3" type="ORF">SAMN05444401_2326</name>
</gene>
<dbReference type="RefSeq" id="WP_073006672.1">
    <property type="nucleotide sequence ID" value="NZ_FQZO01000003.1"/>
</dbReference>
<sequence length="425" mass="47247">MNVAIYTLRSVAYAIIDPSLVIVLIILGIIFYNQNRKTTVMQKMIIGERLHSPLELTLSQLVIGILAGTMGSLIFSYLGIMFPENSGIEFLFLVSILLMLFKPRFFCFAYSGSILAAISLIVSYVYKSQGMAAPLNIDIVSLFTLIGILHIIEGILVMIDGDKGAIPIFTTRGNKIIGGFAFKRYWALPVAIFIMYADSLSAGLISVNTPDWWPILKNTNTMDLIKNAVLAMIPFYGVLGYSSITFTKNKSMKALYSGIGILIFGVLLTAVAQLGRIGIIGEAIVIVFSPLAHELMLYIQKNFEEKGNPKFISDDEGIMVLEVAPQSPAYKAGIKSGDKLVEINGMEIFSEASVYEVLKENLNQVIFKIKDYKGNFKELSLSRKGSERIGLVLVPRNLPKENQVVKFDNNKFQDMIEKFKNEKKE</sequence>
<feature type="transmembrane region" description="Helical" evidence="1">
    <location>
        <begin position="86"/>
        <end position="101"/>
    </location>
</feature>
<feature type="transmembrane region" description="Helical" evidence="1">
    <location>
        <begin position="108"/>
        <end position="127"/>
    </location>
</feature>
<dbReference type="Gene3D" id="2.30.42.10">
    <property type="match status" value="1"/>
</dbReference>
<dbReference type="SUPFAM" id="SSF50156">
    <property type="entry name" value="PDZ domain-like"/>
    <property type="match status" value="1"/>
</dbReference>
<proteinExistence type="predicted"/>
<evidence type="ECO:0000256" key="1">
    <source>
        <dbReference type="SAM" id="Phobius"/>
    </source>
</evidence>
<evidence type="ECO:0000313" key="4">
    <source>
        <dbReference type="Proteomes" id="UP000184080"/>
    </source>
</evidence>
<keyword evidence="4" id="KW-1185">Reference proteome</keyword>
<dbReference type="AlphaFoldDB" id="A0A1M6H0X9"/>
<evidence type="ECO:0000313" key="3">
    <source>
        <dbReference type="EMBL" id="SHJ15850.1"/>
    </source>
</evidence>
<dbReference type="Pfam" id="PF17820">
    <property type="entry name" value="PDZ_6"/>
    <property type="match status" value="1"/>
</dbReference>
<dbReference type="EMBL" id="FQZO01000003">
    <property type="protein sequence ID" value="SHJ15850.1"/>
    <property type="molecule type" value="Genomic_DNA"/>
</dbReference>
<dbReference type="InterPro" id="IPR001478">
    <property type="entry name" value="PDZ"/>
</dbReference>
<feature type="transmembrane region" description="Helical" evidence="1">
    <location>
        <begin position="254"/>
        <end position="273"/>
    </location>
</feature>
<dbReference type="SMART" id="SM00228">
    <property type="entry name" value="PDZ"/>
    <property type="match status" value="1"/>
</dbReference>
<dbReference type="InterPro" id="IPR036034">
    <property type="entry name" value="PDZ_sf"/>
</dbReference>
<dbReference type="OrthoDB" id="198399at2"/>
<dbReference type="Proteomes" id="UP000184080">
    <property type="component" value="Unassembled WGS sequence"/>
</dbReference>
<protein>
    <submittedName>
        <fullName evidence="3">PDZ domain-containing protein</fullName>
    </submittedName>
</protein>
<organism evidence="3 4">
    <name type="scientific">Clostridium amylolyticum</name>
    <dbReference type="NCBI Taxonomy" id="1121298"/>
    <lineage>
        <taxon>Bacteria</taxon>
        <taxon>Bacillati</taxon>
        <taxon>Bacillota</taxon>
        <taxon>Clostridia</taxon>
        <taxon>Eubacteriales</taxon>
        <taxon>Clostridiaceae</taxon>
        <taxon>Clostridium</taxon>
    </lineage>
</organism>
<keyword evidence="1" id="KW-0812">Transmembrane</keyword>
<feature type="transmembrane region" description="Helical" evidence="1">
    <location>
        <begin position="54"/>
        <end position="80"/>
    </location>
</feature>
<accession>A0A1M6H0X9</accession>
<feature type="transmembrane region" description="Helical" evidence="1">
    <location>
        <begin position="224"/>
        <end position="242"/>
    </location>
</feature>
<dbReference type="STRING" id="1121298.SAMN05444401_2326"/>
<evidence type="ECO:0000259" key="2">
    <source>
        <dbReference type="PROSITE" id="PS50106"/>
    </source>
</evidence>
<keyword evidence="1" id="KW-0472">Membrane</keyword>
<dbReference type="InterPro" id="IPR041489">
    <property type="entry name" value="PDZ_6"/>
</dbReference>
<feature type="domain" description="PDZ" evidence="2">
    <location>
        <begin position="317"/>
        <end position="373"/>
    </location>
</feature>
<feature type="transmembrane region" description="Helical" evidence="1">
    <location>
        <begin position="139"/>
        <end position="159"/>
    </location>
</feature>
<dbReference type="PROSITE" id="PS50106">
    <property type="entry name" value="PDZ"/>
    <property type="match status" value="1"/>
</dbReference>
<keyword evidence="1" id="KW-1133">Transmembrane helix</keyword>
<feature type="transmembrane region" description="Helical" evidence="1">
    <location>
        <begin position="185"/>
        <end position="204"/>
    </location>
</feature>
<reference evidence="3 4" key="1">
    <citation type="submission" date="2016-11" db="EMBL/GenBank/DDBJ databases">
        <authorList>
            <person name="Jaros S."/>
            <person name="Januszkiewicz K."/>
            <person name="Wedrychowicz H."/>
        </authorList>
    </citation>
    <scope>NUCLEOTIDE SEQUENCE [LARGE SCALE GENOMIC DNA]</scope>
    <source>
        <strain evidence="3 4">DSM 21864</strain>
    </source>
</reference>